<dbReference type="AlphaFoldDB" id="A0A1S8YQS3"/>
<gene>
    <name evidence="1" type="ORF">BTJ39_05780</name>
</gene>
<evidence type="ECO:0000313" key="1">
    <source>
        <dbReference type="EMBL" id="OON41511.1"/>
    </source>
</evidence>
<proteinExistence type="predicted"/>
<name>A0A1S8YQS3_9GAMM</name>
<dbReference type="EMBL" id="MRUL01000002">
    <property type="protein sequence ID" value="OON41511.1"/>
    <property type="molecule type" value="Genomic_DNA"/>
</dbReference>
<evidence type="ECO:0008006" key="3">
    <source>
        <dbReference type="Google" id="ProtNLM"/>
    </source>
</evidence>
<sequence length="121" mass="13509">MLLLAASHTNVAKGVFEFQLTCPGRATMTVSRVYYGLTTLLWPEHQFQIAAGKTFSRLDNGDRVSVTLFRNGDQMMVDDRTGETFFSYAGSNKVIPCQRSANRAIQIVTLPSWHPASDRHS</sequence>
<comment type="caution">
    <text evidence="1">The sequence shown here is derived from an EMBL/GenBank/DDBJ whole genome shotgun (WGS) entry which is preliminary data.</text>
</comment>
<organism evidence="1 2">
    <name type="scientific">Izhakiella australiensis</name>
    <dbReference type="NCBI Taxonomy" id="1926881"/>
    <lineage>
        <taxon>Bacteria</taxon>
        <taxon>Pseudomonadati</taxon>
        <taxon>Pseudomonadota</taxon>
        <taxon>Gammaproteobacteria</taxon>
        <taxon>Enterobacterales</taxon>
        <taxon>Erwiniaceae</taxon>
        <taxon>Izhakiella</taxon>
    </lineage>
</organism>
<accession>A0A1S8YQS3</accession>
<protein>
    <recommendedName>
        <fullName evidence="3">C-type lysozyme inhibitor domain-containing protein</fullName>
    </recommendedName>
</protein>
<keyword evidence="2" id="KW-1185">Reference proteome</keyword>
<reference evidence="1 2" key="1">
    <citation type="submission" date="2016-12" db="EMBL/GenBank/DDBJ databases">
        <title>Izhakiella australiana sp. nov. of genus Izhakiella isolated from Australian desert.</title>
        <authorList>
            <person name="Ji M."/>
        </authorList>
    </citation>
    <scope>NUCLEOTIDE SEQUENCE [LARGE SCALE GENOMIC DNA]</scope>
    <source>
        <strain evidence="1 2">D4N98</strain>
    </source>
</reference>
<dbReference type="Proteomes" id="UP000190667">
    <property type="component" value="Unassembled WGS sequence"/>
</dbReference>
<evidence type="ECO:0000313" key="2">
    <source>
        <dbReference type="Proteomes" id="UP000190667"/>
    </source>
</evidence>